<proteinExistence type="predicted"/>
<sequence>MLYVCELLKKRFKKKHGSYGCADSRCRLFIYVLSPSPALLNRCGNFPIHFQRLSGAFQSQQDGFISLTNVPVVYREVTFNNVAVNRASELLSGLLVEVLAVDDPHLFEESRLAALASA</sequence>
<reference evidence="1" key="1">
    <citation type="submission" date="2025-08" db="UniProtKB">
        <authorList>
            <consortium name="Ensembl"/>
        </authorList>
    </citation>
    <scope>IDENTIFICATION</scope>
</reference>
<evidence type="ECO:0000313" key="2">
    <source>
        <dbReference type="Proteomes" id="UP000261420"/>
    </source>
</evidence>
<dbReference type="Ensembl" id="ENSSDUT00000019015.1">
    <property type="protein sequence ID" value="ENSSDUP00000018680.1"/>
    <property type="gene ID" value="ENSSDUG00000013644.1"/>
</dbReference>
<dbReference type="Proteomes" id="UP000261420">
    <property type="component" value="Unplaced"/>
</dbReference>
<keyword evidence="2" id="KW-1185">Reference proteome</keyword>
<protein>
    <submittedName>
        <fullName evidence="1">Uncharacterized protein</fullName>
    </submittedName>
</protein>
<accession>A0A3B4ULW2</accession>
<organism evidence="1 2">
    <name type="scientific">Seriola dumerili</name>
    <name type="common">Greater amberjack</name>
    <name type="synonym">Caranx dumerili</name>
    <dbReference type="NCBI Taxonomy" id="41447"/>
    <lineage>
        <taxon>Eukaryota</taxon>
        <taxon>Metazoa</taxon>
        <taxon>Chordata</taxon>
        <taxon>Craniata</taxon>
        <taxon>Vertebrata</taxon>
        <taxon>Euteleostomi</taxon>
        <taxon>Actinopterygii</taxon>
        <taxon>Neopterygii</taxon>
        <taxon>Teleostei</taxon>
        <taxon>Neoteleostei</taxon>
        <taxon>Acanthomorphata</taxon>
        <taxon>Carangaria</taxon>
        <taxon>Carangiformes</taxon>
        <taxon>Carangidae</taxon>
        <taxon>Seriola</taxon>
    </lineage>
</organism>
<dbReference type="GeneTree" id="ENSGT00940000178967"/>
<reference evidence="1" key="2">
    <citation type="submission" date="2025-09" db="UniProtKB">
        <authorList>
            <consortium name="Ensembl"/>
        </authorList>
    </citation>
    <scope>IDENTIFICATION</scope>
</reference>
<name>A0A3B4ULW2_SERDU</name>
<dbReference type="AlphaFoldDB" id="A0A3B4ULW2"/>
<evidence type="ECO:0000313" key="1">
    <source>
        <dbReference type="Ensembl" id="ENSSDUP00000018680.1"/>
    </source>
</evidence>